<proteinExistence type="predicted"/>
<comment type="caution">
    <text evidence="1">The sequence shown here is derived from an EMBL/GenBank/DDBJ whole genome shotgun (WGS) entry which is preliminary data.</text>
</comment>
<dbReference type="AlphaFoldDB" id="C4FM72"/>
<accession>C4FM72</accession>
<organism evidence="1 2">
    <name type="scientific">Sulfurihydrogenibium yellowstonense SS-5</name>
    <dbReference type="NCBI Taxonomy" id="432331"/>
    <lineage>
        <taxon>Bacteria</taxon>
        <taxon>Pseudomonadati</taxon>
        <taxon>Aquificota</taxon>
        <taxon>Aquificia</taxon>
        <taxon>Aquificales</taxon>
        <taxon>Hydrogenothermaceae</taxon>
        <taxon>Sulfurihydrogenibium</taxon>
    </lineage>
</organism>
<sequence length="51" mass="5846">MRNKVAFKKVFDIGVILPVILQPAKNLMIFQIKKIKRGDPLVLQPQDGTER</sequence>
<evidence type="ECO:0000313" key="1">
    <source>
        <dbReference type="EMBL" id="EEP59825.1"/>
    </source>
</evidence>
<name>C4FM72_9AQUI</name>
<reference evidence="1 2" key="1">
    <citation type="submission" date="2009-04" db="EMBL/GenBank/DDBJ databases">
        <authorList>
            <person name="Reysenbach A.-L."/>
            <person name="Heidelberg J.F."/>
            <person name="Nelson W.C."/>
        </authorList>
    </citation>
    <scope>NUCLEOTIDE SEQUENCE [LARGE SCALE GENOMIC DNA]</scope>
    <source>
        <strain evidence="1 2">SS-5</strain>
    </source>
</reference>
<dbReference type="Proteomes" id="UP000005540">
    <property type="component" value="Unassembled WGS sequence"/>
</dbReference>
<keyword evidence="2" id="KW-1185">Reference proteome</keyword>
<dbReference type="EMBL" id="ABZS01000215">
    <property type="protein sequence ID" value="EEP59825.1"/>
    <property type="molecule type" value="Genomic_DNA"/>
</dbReference>
<protein>
    <submittedName>
        <fullName evidence="1">Uncharacterized protein</fullName>
    </submittedName>
</protein>
<gene>
    <name evidence="1" type="ORF">SULYE_1676</name>
</gene>
<evidence type="ECO:0000313" key="2">
    <source>
        <dbReference type="Proteomes" id="UP000005540"/>
    </source>
</evidence>